<accession>A0ACC2U4L9</accession>
<comment type="caution">
    <text evidence="1">The sequence shown here is derived from an EMBL/GenBank/DDBJ whole genome shotgun (WGS) entry which is preliminary data.</text>
</comment>
<evidence type="ECO:0000313" key="1">
    <source>
        <dbReference type="EMBL" id="KAJ9081785.1"/>
    </source>
</evidence>
<gene>
    <name evidence="1" type="ORF">DSO57_1011134</name>
</gene>
<name>A0ACC2U4L9_9FUNG</name>
<sequence>MEVLYREGIKIIRPPLLFRDKYNFLPAYLVPMTPPLTLRPDRPQESVATNESTSTQIFGVMYIILTKLIDSMVPVSRPWAVIGKLLSYIAKLAPILWWALPAGPAGRPPASSQEPPTGWIPDRLGHTLLAAMGGELKPIPEPRGSPGGSELMGSPAVFLSSAAAAIKVCRWIKPPASATEFIGFSSPIVSMTALPCD</sequence>
<evidence type="ECO:0000313" key="2">
    <source>
        <dbReference type="Proteomes" id="UP001165960"/>
    </source>
</evidence>
<protein>
    <submittedName>
        <fullName evidence="1">Uncharacterized protein</fullName>
    </submittedName>
</protein>
<dbReference type="EMBL" id="QTSX02001458">
    <property type="protein sequence ID" value="KAJ9081785.1"/>
    <property type="molecule type" value="Genomic_DNA"/>
</dbReference>
<organism evidence="1 2">
    <name type="scientific">Entomophthora muscae</name>
    <dbReference type="NCBI Taxonomy" id="34485"/>
    <lineage>
        <taxon>Eukaryota</taxon>
        <taxon>Fungi</taxon>
        <taxon>Fungi incertae sedis</taxon>
        <taxon>Zoopagomycota</taxon>
        <taxon>Entomophthoromycotina</taxon>
        <taxon>Entomophthoromycetes</taxon>
        <taxon>Entomophthorales</taxon>
        <taxon>Entomophthoraceae</taxon>
        <taxon>Entomophthora</taxon>
    </lineage>
</organism>
<proteinExistence type="predicted"/>
<reference evidence="1" key="1">
    <citation type="submission" date="2022-04" db="EMBL/GenBank/DDBJ databases">
        <title>Genome of the entomopathogenic fungus Entomophthora muscae.</title>
        <authorList>
            <person name="Elya C."/>
            <person name="Lovett B.R."/>
            <person name="Lee E."/>
            <person name="Macias A.M."/>
            <person name="Hajek A.E."/>
            <person name="De Bivort B.L."/>
            <person name="Kasson M.T."/>
            <person name="De Fine Licht H.H."/>
            <person name="Stajich J.E."/>
        </authorList>
    </citation>
    <scope>NUCLEOTIDE SEQUENCE</scope>
    <source>
        <strain evidence="1">Berkeley</strain>
    </source>
</reference>
<dbReference type="Proteomes" id="UP001165960">
    <property type="component" value="Unassembled WGS sequence"/>
</dbReference>
<keyword evidence="2" id="KW-1185">Reference proteome</keyword>